<proteinExistence type="predicted"/>
<dbReference type="CDD" id="cd06154">
    <property type="entry name" value="YjgF_YER057c_UK114_like_6"/>
    <property type="match status" value="1"/>
</dbReference>
<reference evidence="2" key="1">
    <citation type="submission" date="2019-08" db="EMBL/GenBank/DDBJ databases">
        <title>Limnoglobus roseus gen. nov., sp. nov., a novel freshwater planctomycete with a giant genome from the family Gemmataceae.</title>
        <authorList>
            <person name="Kulichevskaya I.S."/>
            <person name="Naumoff D.G."/>
            <person name="Miroshnikov K."/>
            <person name="Ivanova A."/>
            <person name="Philippov D.A."/>
            <person name="Hakobyan A."/>
            <person name="Rijpstra I.C."/>
            <person name="Sinninghe Damste J.S."/>
            <person name="Liesack W."/>
            <person name="Dedysh S.N."/>
        </authorList>
    </citation>
    <scope>NUCLEOTIDE SEQUENCE [LARGE SCALE GENOMIC DNA]</scope>
    <source>
        <strain evidence="2">PX52</strain>
    </source>
</reference>
<dbReference type="InterPro" id="IPR035959">
    <property type="entry name" value="RutC-like_sf"/>
</dbReference>
<dbReference type="SUPFAM" id="SSF55298">
    <property type="entry name" value="YjgF-like"/>
    <property type="match status" value="1"/>
</dbReference>
<dbReference type="Proteomes" id="UP000324974">
    <property type="component" value="Chromosome"/>
</dbReference>
<dbReference type="PANTHER" id="PTHR43857:SF1">
    <property type="entry name" value="YJGH FAMILY PROTEIN"/>
    <property type="match status" value="1"/>
</dbReference>
<protein>
    <submittedName>
        <fullName evidence="1">RidA family protein</fullName>
    </submittedName>
</protein>
<keyword evidence="2" id="KW-1185">Reference proteome</keyword>
<evidence type="ECO:0000313" key="1">
    <source>
        <dbReference type="EMBL" id="QEL18186.1"/>
    </source>
</evidence>
<dbReference type="OrthoDB" id="9799840at2"/>
<dbReference type="PANTHER" id="PTHR43857">
    <property type="entry name" value="BLR7761 PROTEIN"/>
    <property type="match status" value="1"/>
</dbReference>
<dbReference type="RefSeq" id="WP_149112714.1">
    <property type="nucleotide sequence ID" value="NZ_CP042425.1"/>
</dbReference>
<accession>A0A5C1AJL0</accession>
<dbReference type="AlphaFoldDB" id="A0A5C1AJL0"/>
<organism evidence="1 2">
    <name type="scientific">Limnoglobus roseus</name>
    <dbReference type="NCBI Taxonomy" id="2598579"/>
    <lineage>
        <taxon>Bacteria</taxon>
        <taxon>Pseudomonadati</taxon>
        <taxon>Planctomycetota</taxon>
        <taxon>Planctomycetia</taxon>
        <taxon>Gemmatales</taxon>
        <taxon>Gemmataceae</taxon>
        <taxon>Limnoglobus</taxon>
    </lineage>
</organism>
<name>A0A5C1AJL0_9BACT</name>
<dbReference type="KEGG" id="lrs:PX52LOC_05200"/>
<gene>
    <name evidence="1" type="ORF">PX52LOC_05200</name>
</gene>
<dbReference type="Gene3D" id="3.30.1330.40">
    <property type="entry name" value="RutC-like"/>
    <property type="match status" value="1"/>
</dbReference>
<dbReference type="Pfam" id="PF01042">
    <property type="entry name" value="Ribonuc_L-PSP"/>
    <property type="match status" value="1"/>
</dbReference>
<sequence>MERQNISTGGKWEPIIGYSRAVRVGPFVYVSGCTAATPDGLVGKGDAYAQAVQTLKTIVSALEKAGAKPEHVVRTRIYMTRMADWEVVGKAHGEVFGTARPATAMVEVSKLIDPEMLVEIEADAVIPNG</sequence>
<dbReference type="InterPro" id="IPR006175">
    <property type="entry name" value="YjgF/YER057c/UK114"/>
</dbReference>
<dbReference type="EMBL" id="CP042425">
    <property type="protein sequence ID" value="QEL18186.1"/>
    <property type="molecule type" value="Genomic_DNA"/>
</dbReference>
<evidence type="ECO:0000313" key="2">
    <source>
        <dbReference type="Proteomes" id="UP000324974"/>
    </source>
</evidence>